<dbReference type="Proteomes" id="UP000318478">
    <property type="component" value="Unassembled WGS sequence"/>
</dbReference>
<organism evidence="6 7">
    <name type="scientific">Posidoniimonas polymericola</name>
    <dbReference type="NCBI Taxonomy" id="2528002"/>
    <lineage>
        <taxon>Bacteria</taxon>
        <taxon>Pseudomonadati</taxon>
        <taxon>Planctomycetota</taxon>
        <taxon>Planctomycetia</taxon>
        <taxon>Pirellulales</taxon>
        <taxon>Lacipirellulaceae</taxon>
        <taxon>Posidoniimonas</taxon>
    </lineage>
</organism>
<keyword evidence="7" id="KW-1185">Reference proteome</keyword>
<keyword evidence="4" id="KW-0862">Zinc</keyword>
<dbReference type="InterPro" id="IPR011059">
    <property type="entry name" value="Metal-dep_hydrolase_composite"/>
</dbReference>
<dbReference type="EC" id="3.5.4.3" evidence="6"/>
<name>A0A5C5YQA2_9BACT</name>
<dbReference type="RefSeq" id="WP_146587414.1">
    <property type="nucleotide sequence ID" value="NZ_SJPO01000005.1"/>
</dbReference>
<keyword evidence="2" id="KW-0479">Metal-binding</keyword>
<dbReference type="GO" id="GO:0005829">
    <property type="term" value="C:cytosol"/>
    <property type="evidence" value="ECO:0007669"/>
    <property type="project" value="TreeGrafter"/>
</dbReference>
<evidence type="ECO:0000256" key="3">
    <source>
        <dbReference type="ARBA" id="ARBA00022801"/>
    </source>
</evidence>
<comment type="cofactor">
    <cofactor evidence="1">
        <name>Zn(2+)</name>
        <dbReference type="ChEBI" id="CHEBI:29105"/>
    </cofactor>
</comment>
<dbReference type="EMBL" id="SJPO01000005">
    <property type="protein sequence ID" value="TWT77111.1"/>
    <property type="molecule type" value="Genomic_DNA"/>
</dbReference>
<dbReference type="GO" id="GO:0046098">
    <property type="term" value="P:guanine metabolic process"/>
    <property type="evidence" value="ECO:0007669"/>
    <property type="project" value="TreeGrafter"/>
</dbReference>
<reference evidence="6 7" key="1">
    <citation type="submission" date="2019-02" db="EMBL/GenBank/DDBJ databases">
        <title>Deep-cultivation of Planctomycetes and their phenomic and genomic characterization uncovers novel biology.</title>
        <authorList>
            <person name="Wiegand S."/>
            <person name="Jogler M."/>
            <person name="Boedeker C."/>
            <person name="Pinto D."/>
            <person name="Vollmers J."/>
            <person name="Rivas-Marin E."/>
            <person name="Kohn T."/>
            <person name="Peeters S.H."/>
            <person name="Heuer A."/>
            <person name="Rast P."/>
            <person name="Oberbeckmann S."/>
            <person name="Bunk B."/>
            <person name="Jeske O."/>
            <person name="Meyerdierks A."/>
            <person name="Storesund J.E."/>
            <person name="Kallscheuer N."/>
            <person name="Luecker S."/>
            <person name="Lage O.M."/>
            <person name="Pohl T."/>
            <person name="Merkel B.J."/>
            <person name="Hornburger P."/>
            <person name="Mueller R.-W."/>
            <person name="Bruemmer F."/>
            <person name="Labrenz M."/>
            <person name="Spormann A.M."/>
            <person name="Op Den Camp H."/>
            <person name="Overmann J."/>
            <person name="Amann R."/>
            <person name="Jetten M.S.M."/>
            <person name="Mascher T."/>
            <person name="Medema M.H."/>
            <person name="Devos D.P."/>
            <person name="Kaster A.-K."/>
            <person name="Ovreas L."/>
            <person name="Rohde M."/>
            <person name="Galperin M.Y."/>
            <person name="Jogler C."/>
        </authorList>
    </citation>
    <scope>NUCLEOTIDE SEQUENCE [LARGE SCALE GENOMIC DNA]</scope>
    <source>
        <strain evidence="6 7">Pla123a</strain>
    </source>
</reference>
<dbReference type="PANTHER" id="PTHR11271:SF6">
    <property type="entry name" value="GUANINE DEAMINASE"/>
    <property type="match status" value="1"/>
</dbReference>
<feature type="domain" description="Amidohydrolase-related" evidence="5">
    <location>
        <begin position="51"/>
        <end position="401"/>
    </location>
</feature>
<evidence type="ECO:0000313" key="7">
    <source>
        <dbReference type="Proteomes" id="UP000318478"/>
    </source>
</evidence>
<gene>
    <name evidence="6" type="primary">guaD</name>
    <name evidence="6" type="ORF">Pla123a_25410</name>
</gene>
<sequence length="406" mass="43571">MLVSGQLLLNDLPDRARTAPGYVRIEGDQIAEVVTGEAPAECDAGGPACLICPGFIDTHLHLPQFDMQGAHGLPLLEWLERSTFPDERKWADADYAAAMAERAMRRLFSHGTTGICAYSTVHADATRAALQAACQLGIRGVIGQSLMDRNAPDDLCRPADQLIDETTSLLDDFPPGGRVAAAVTPRFAISCTDELLAAAGRLAAERDATVQSHLAETIPECEWAADLFGGARYVDIYRDAGLLTERSIYGHCIYLSAEDRRTMADRGALAAHCPTANSFLRAGAMDRRATLSEGVTLTLGSDIGAGYEASMVRVGRAMIETASSIGESFPVAAEAWRQITAGNAAALGWQDAGHLRVGAPADLVLIEPSVPWLGANVDPLSMLMFAWDDRWLTHCWARGELAYCRG</sequence>
<evidence type="ECO:0000259" key="5">
    <source>
        <dbReference type="Pfam" id="PF01979"/>
    </source>
</evidence>
<dbReference type="InterPro" id="IPR006680">
    <property type="entry name" value="Amidohydro-rel"/>
</dbReference>
<dbReference type="GO" id="GO:0008270">
    <property type="term" value="F:zinc ion binding"/>
    <property type="evidence" value="ECO:0007669"/>
    <property type="project" value="TreeGrafter"/>
</dbReference>
<dbReference type="GO" id="GO:0008892">
    <property type="term" value="F:guanine deaminase activity"/>
    <property type="evidence" value="ECO:0007669"/>
    <property type="project" value="UniProtKB-EC"/>
</dbReference>
<dbReference type="SUPFAM" id="SSF51338">
    <property type="entry name" value="Composite domain of metallo-dependent hydrolases"/>
    <property type="match status" value="1"/>
</dbReference>
<evidence type="ECO:0000313" key="6">
    <source>
        <dbReference type="EMBL" id="TWT77111.1"/>
    </source>
</evidence>
<dbReference type="Gene3D" id="2.30.40.10">
    <property type="entry name" value="Urease, subunit C, domain 1"/>
    <property type="match status" value="1"/>
</dbReference>
<accession>A0A5C5YQA2</accession>
<dbReference type="OrthoDB" id="9807210at2"/>
<dbReference type="Gene3D" id="3.20.20.140">
    <property type="entry name" value="Metal-dependent hydrolases"/>
    <property type="match status" value="1"/>
</dbReference>
<dbReference type="AlphaFoldDB" id="A0A5C5YQA2"/>
<keyword evidence="3 6" id="KW-0378">Hydrolase</keyword>
<evidence type="ECO:0000256" key="4">
    <source>
        <dbReference type="ARBA" id="ARBA00022833"/>
    </source>
</evidence>
<comment type="caution">
    <text evidence="6">The sequence shown here is derived from an EMBL/GenBank/DDBJ whole genome shotgun (WGS) entry which is preliminary data.</text>
</comment>
<evidence type="ECO:0000256" key="1">
    <source>
        <dbReference type="ARBA" id="ARBA00001947"/>
    </source>
</evidence>
<evidence type="ECO:0000256" key="2">
    <source>
        <dbReference type="ARBA" id="ARBA00022723"/>
    </source>
</evidence>
<dbReference type="PANTHER" id="PTHR11271">
    <property type="entry name" value="GUANINE DEAMINASE"/>
    <property type="match status" value="1"/>
</dbReference>
<proteinExistence type="predicted"/>
<dbReference type="SUPFAM" id="SSF51556">
    <property type="entry name" value="Metallo-dependent hydrolases"/>
    <property type="match status" value="1"/>
</dbReference>
<protein>
    <submittedName>
        <fullName evidence="6">Guanine deaminase</fullName>
        <ecNumber evidence="6">3.5.4.3</ecNumber>
    </submittedName>
</protein>
<dbReference type="Pfam" id="PF01979">
    <property type="entry name" value="Amidohydro_1"/>
    <property type="match status" value="1"/>
</dbReference>
<dbReference type="InterPro" id="IPR032466">
    <property type="entry name" value="Metal_Hydrolase"/>
</dbReference>
<dbReference type="InterPro" id="IPR051607">
    <property type="entry name" value="Metallo-dep_hydrolases"/>
</dbReference>